<dbReference type="EMBL" id="JADMKU010000019">
    <property type="protein sequence ID" value="MBR9652860.1"/>
    <property type="molecule type" value="Genomic_DNA"/>
</dbReference>
<dbReference type="InterPro" id="IPR052163">
    <property type="entry name" value="DGC-Regulatory_Protein"/>
</dbReference>
<dbReference type="NCBIfam" id="TIGR00254">
    <property type="entry name" value="GGDEF"/>
    <property type="match status" value="1"/>
</dbReference>
<keyword evidence="3" id="KW-1185">Reference proteome</keyword>
<sequence length="307" mass="33651">MHLQIDHKGRITHAGPTLAKLRPDRDLRGVCLFDLFEVLRPRAIDRVSALRAQAGGKLQLRFAQPPKTALNGVLAPLGAASVLNLSFRMPVQDGVSDYALSAKDFAATDLTVDMLYLIEAKTAAMDASQRLNSRLQGAKIAAEERAFTDTLTGLKNRRAMNNILPRLVENGIEFSLMHLDLDHFKAINDTMGHAAGDHVLQEVARIMAGLTREEDTAFRIGGDEFLLIFQGMTDRGKLQSVAGRLLSRLEQPIRFKGKPCHVSASIGIARSVDYGKPDPARMMADADAALYFSKRSGRARLHFHAAG</sequence>
<feature type="domain" description="GGDEF" evidence="1">
    <location>
        <begin position="172"/>
        <end position="306"/>
    </location>
</feature>
<dbReference type="Proteomes" id="UP001195941">
    <property type="component" value="Unassembled WGS sequence"/>
</dbReference>
<organism evidence="2 3">
    <name type="scientific">Thalassovita aquimarina</name>
    <dbReference type="NCBI Taxonomy" id="2785917"/>
    <lineage>
        <taxon>Bacteria</taxon>
        <taxon>Pseudomonadati</taxon>
        <taxon>Pseudomonadota</taxon>
        <taxon>Alphaproteobacteria</taxon>
        <taxon>Rhodobacterales</taxon>
        <taxon>Roseobacteraceae</taxon>
        <taxon>Thalassovita</taxon>
    </lineage>
</organism>
<accession>A0ABS5HV56</accession>
<evidence type="ECO:0000313" key="3">
    <source>
        <dbReference type="Proteomes" id="UP001195941"/>
    </source>
</evidence>
<dbReference type="PROSITE" id="PS50887">
    <property type="entry name" value="GGDEF"/>
    <property type="match status" value="1"/>
</dbReference>
<comment type="caution">
    <text evidence="2">The sequence shown here is derived from an EMBL/GenBank/DDBJ whole genome shotgun (WGS) entry which is preliminary data.</text>
</comment>
<evidence type="ECO:0000259" key="1">
    <source>
        <dbReference type="PROSITE" id="PS50887"/>
    </source>
</evidence>
<proteinExistence type="predicted"/>
<dbReference type="PANTHER" id="PTHR46663">
    <property type="entry name" value="DIGUANYLATE CYCLASE DGCT-RELATED"/>
    <property type="match status" value="1"/>
</dbReference>
<dbReference type="Pfam" id="PF00990">
    <property type="entry name" value="GGDEF"/>
    <property type="match status" value="1"/>
</dbReference>
<dbReference type="InterPro" id="IPR029787">
    <property type="entry name" value="Nucleotide_cyclase"/>
</dbReference>
<dbReference type="InterPro" id="IPR043128">
    <property type="entry name" value="Rev_trsase/Diguanyl_cyclase"/>
</dbReference>
<reference evidence="2 3" key="1">
    <citation type="journal article" date="2021" name="Arch. Microbiol.">
        <title>Thalassobius aquimarinus sp. nov., isolated from the Sea of Japan seashore.</title>
        <authorList>
            <person name="Kurilenko V.V."/>
            <person name="Romanenko L.A."/>
            <person name="Chernysheva N.Y."/>
            <person name="Velansky P.V."/>
            <person name="Tekutyeva L.A."/>
            <person name="Isaeva M.P."/>
            <person name="Mikhailov V.V."/>
        </authorList>
    </citation>
    <scope>NUCLEOTIDE SEQUENCE [LARGE SCALE GENOMIC DNA]</scope>
    <source>
        <strain evidence="2 3">KMM 8518</strain>
    </source>
</reference>
<dbReference type="SUPFAM" id="SSF55073">
    <property type="entry name" value="Nucleotide cyclase"/>
    <property type="match status" value="1"/>
</dbReference>
<dbReference type="Gene3D" id="3.30.70.270">
    <property type="match status" value="1"/>
</dbReference>
<dbReference type="CDD" id="cd01949">
    <property type="entry name" value="GGDEF"/>
    <property type="match status" value="1"/>
</dbReference>
<gene>
    <name evidence="2" type="ORF">IT775_17210</name>
</gene>
<name>A0ABS5HV56_9RHOB</name>
<dbReference type="SMART" id="SM00267">
    <property type="entry name" value="GGDEF"/>
    <property type="match status" value="1"/>
</dbReference>
<dbReference type="PANTHER" id="PTHR46663:SF4">
    <property type="entry name" value="DIGUANYLATE CYCLASE DGCT-RELATED"/>
    <property type="match status" value="1"/>
</dbReference>
<protein>
    <submittedName>
        <fullName evidence="2">GGDEF domain-containing protein</fullName>
    </submittedName>
</protein>
<evidence type="ECO:0000313" key="2">
    <source>
        <dbReference type="EMBL" id="MBR9652860.1"/>
    </source>
</evidence>
<dbReference type="InterPro" id="IPR000160">
    <property type="entry name" value="GGDEF_dom"/>
</dbReference>